<dbReference type="Gene3D" id="3.40.50.2300">
    <property type="match status" value="2"/>
</dbReference>
<name>A0A162SWA7_9BURK</name>
<dbReference type="PANTHER" id="PTHR30483">
    <property type="entry name" value="LEUCINE-SPECIFIC-BINDING PROTEIN"/>
    <property type="match status" value="1"/>
</dbReference>
<evidence type="ECO:0000313" key="8">
    <source>
        <dbReference type="Proteomes" id="UP000185680"/>
    </source>
</evidence>
<evidence type="ECO:0000313" key="5">
    <source>
        <dbReference type="EMBL" id="AOW12175.1"/>
    </source>
</evidence>
<dbReference type="InterPro" id="IPR028082">
    <property type="entry name" value="Peripla_BP_I"/>
</dbReference>
<dbReference type="OrthoDB" id="5289062at2"/>
<protein>
    <submittedName>
        <fullName evidence="5">Branched-chain amino acid ABC transporter substrate-binding protein</fullName>
    </submittedName>
</protein>
<evidence type="ECO:0000313" key="6">
    <source>
        <dbReference type="EMBL" id="OAD41119.1"/>
    </source>
</evidence>
<evidence type="ECO:0000313" key="7">
    <source>
        <dbReference type="Proteomes" id="UP000185657"/>
    </source>
</evidence>
<reference evidence="5 8" key="2">
    <citation type="submission" date="2016-10" db="EMBL/GenBank/DDBJ databases">
        <title>Hydorgenophaga sp. LPB0072 isolated from gastropod.</title>
        <authorList>
            <person name="Kim E."/>
            <person name="Yi H."/>
        </authorList>
    </citation>
    <scope>NUCLEOTIDE SEQUENCE [LARGE SCALE GENOMIC DNA]</scope>
    <source>
        <strain evidence="5 8">LPB0072</strain>
    </source>
</reference>
<dbReference type="SUPFAM" id="SSF53822">
    <property type="entry name" value="Periplasmic binding protein-like I"/>
    <property type="match status" value="1"/>
</dbReference>
<reference evidence="6 7" key="1">
    <citation type="submission" date="2016-02" db="EMBL/GenBank/DDBJ databases">
        <title>Draft genome sequence of Hydrogenophaga sp. LPB0072.</title>
        <authorList>
            <person name="Shin S.-K."/>
            <person name="Yi H."/>
        </authorList>
    </citation>
    <scope>NUCLEOTIDE SEQUENCE [LARGE SCALE GENOMIC DNA]</scope>
    <source>
        <strain evidence="6 7">LPB0072</strain>
    </source>
</reference>
<gene>
    <name evidence="5" type="ORF">LPB072_04245</name>
    <name evidence="6" type="ORF">LPB72_14495</name>
</gene>
<dbReference type="RefSeq" id="WP_066092017.1">
    <property type="nucleotide sequence ID" value="NZ_CP017476.1"/>
</dbReference>
<dbReference type="InterPro" id="IPR051010">
    <property type="entry name" value="BCAA_transport"/>
</dbReference>
<keyword evidence="2 3" id="KW-0732">Signal</keyword>
<evidence type="ECO:0000256" key="1">
    <source>
        <dbReference type="ARBA" id="ARBA00010062"/>
    </source>
</evidence>
<keyword evidence="7" id="KW-1185">Reference proteome</keyword>
<dbReference type="Proteomes" id="UP000185680">
    <property type="component" value="Chromosome"/>
</dbReference>
<dbReference type="CDD" id="cd06329">
    <property type="entry name" value="PBP1_SBP-like"/>
    <property type="match status" value="1"/>
</dbReference>
<dbReference type="KEGG" id="hyl:LPB072_04245"/>
<feature type="signal peptide" evidence="3">
    <location>
        <begin position="1"/>
        <end position="22"/>
    </location>
</feature>
<dbReference type="EMBL" id="LVWD01000026">
    <property type="protein sequence ID" value="OAD41119.1"/>
    <property type="molecule type" value="Genomic_DNA"/>
</dbReference>
<dbReference type="EMBL" id="CP017476">
    <property type="protein sequence ID" value="AOW12175.1"/>
    <property type="molecule type" value="Genomic_DNA"/>
</dbReference>
<evidence type="ECO:0000259" key="4">
    <source>
        <dbReference type="Pfam" id="PF13458"/>
    </source>
</evidence>
<evidence type="ECO:0000256" key="3">
    <source>
        <dbReference type="SAM" id="SignalP"/>
    </source>
</evidence>
<evidence type="ECO:0000256" key="2">
    <source>
        <dbReference type="ARBA" id="ARBA00022729"/>
    </source>
</evidence>
<proteinExistence type="inferred from homology"/>
<feature type="chain" id="PRO_5044549372" evidence="3">
    <location>
        <begin position="23"/>
        <end position="410"/>
    </location>
</feature>
<dbReference type="STRING" id="1763535.LPB072_04245"/>
<dbReference type="PANTHER" id="PTHR30483:SF6">
    <property type="entry name" value="PERIPLASMIC BINDING PROTEIN OF ABC TRANSPORTER FOR NATURAL AMINO ACIDS"/>
    <property type="match status" value="1"/>
</dbReference>
<feature type="domain" description="Leucine-binding protein" evidence="4">
    <location>
        <begin position="28"/>
        <end position="372"/>
    </location>
</feature>
<organism evidence="5 8">
    <name type="scientific">Hydrogenophaga crassostreae</name>
    <dbReference type="NCBI Taxonomy" id="1763535"/>
    <lineage>
        <taxon>Bacteria</taxon>
        <taxon>Pseudomonadati</taxon>
        <taxon>Pseudomonadota</taxon>
        <taxon>Betaproteobacteria</taxon>
        <taxon>Burkholderiales</taxon>
        <taxon>Comamonadaceae</taxon>
        <taxon>Hydrogenophaga</taxon>
    </lineage>
</organism>
<dbReference type="InterPro" id="IPR028081">
    <property type="entry name" value="Leu-bd"/>
</dbReference>
<sequence>MKLIVKLIAAASLVACAGATFAQSGETVKLVRIDPLTGLLGPVGVSQFKGYQFFAEKFSGKGNPAGVNFEISAIDNKLSPAESLNALKAAIDQGARYIIQGNGSSVALALVDAVQKHNARNPGKEVIYLNDSAVDPDLTNSKCNYWHFRFDADTSMKMEAVASYIKTQPEVKKIYFLNQNYSHGHQVVKFGKEAISRKRPDIEFVGEDLHPLAQTRDFAPYIAKIKASGADTVITGNWGSDLSLLIKAANQGGYNGKFFTYYAGVTGTPSAMGTNGEGRVYQIAYNHYNMGGQMDKWMKEFNAKYDDDFYTGSTIRIFEMLGAAMAKAKSTDPVKVAAAMEGLKVASYNGEVEMRKTDHQLQQKLYMSVWQKASAKYPYSPEKTGMTMVPVAEYPNYVSSTPTSCDMKRP</sequence>
<dbReference type="Proteomes" id="UP000185657">
    <property type="component" value="Unassembled WGS sequence"/>
</dbReference>
<dbReference type="AlphaFoldDB" id="A0A162SWA7"/>
<dbReference type="Pfam" id="PF13458">
    <property type="entry name" value="Peripla_BP_6"/>
    <property type="match status" value="1"/>
</dbReference>
<comment type="similarity">
    <text evidence="1">Belongs to the leucine-binding protein family.</text>
</comment>
<accession>A0A162SWA7</accession>